<dbReference type="InterPro" id="IPR000515">
    <property type="entry name" value="MetI-like"/>
</dbReference>
<feature type="transmembrane region" description="Helical" evidence="8">
    <location>
        <begin position="327"/>
        <end position="351"/>
    </location>
</feature>
<dbReference type="Proteomes" id="UP000282195">
    <property type="component" value="Chromosome"/>
</dbReference>
<protein>
    <submittedName>
        <fullName evidence="10">Iron ABC transporter permease</fullName>
    </submittedName>
</protein>
<keyword evidence="5 8" id="KW-0812">Transmembrane</keyword>
<dbReference type="PANTHER" id="PTHR43357">
    <property type="entry name" value="INNER MEMBRANE ABC TRANSPORTER PERMEASE PROTEIN YDCV"/>
    <property type="match status" value="1"/>
</dbReference>
<comment type="similarity">
    <text evidence="8">Belongs to the binding-protein-dependent transport system permease family.</text>
</comment>
<evidence type="ECO:0000256" key="8">
    <source>
        <dbReference type="RuleBase" id="RU363032"/>
    </source>
</evidence>
<keyword evidence="11" id="KW-1185">Reference proteome</keyword>
<dbReference type="GO" id="GO:0055085">
    <property type="term" value="P:transmembrane transport"/>
    <property type="evidence" value="ECO:0007669"/>
    <property type="project" value="InterPro"/>
</dbReference>
<feature type="transmembrane region" description="Helical" evidence="8">
    <location>
        <begin position="560"/>
        <end position="583"/>
    </location>
</feature>
<evidence type="ECO:0000256" key="3">
    <source>
        <dbReference type="ARBA" id="ARBA00022475"/>
    </source>
</evidence>
<proteinExistence type="inferred from homology"/>
<accession>A0A387FRL8</accession>
<evidence type="ECO:0000256" key="7">
    <source>
        <dbReference type="ARBA" id="ARBA00023136"/>
    </source>
</evidence>
<feature type="transmembrane region" description="Helical" evidence="8">
    <location>
        <begin position="504"/>
        <end position="529"/>
    </location>
</feature>
<sequence length="600" mass="63272">MTVLHHEGAAAFARGSNSRGLSPNGLLAFIGRLCGPMAIYAVFFLLIGLPLALVLIQSVMPRLFDVQAGSTAFSLEPLAHAFASPRILQSILNSLELAATVAVTTTALGGAFAVLVQRCNVPLRGVIAVTPWLVFLTPSYLKALAWVLLMSSGGYLAQLGILPQAWSDAFFGLEGLVFVHTLGLFPLASFIIASALAGLGSELEDAARLYGSSPLRIWLRINGPLLAPAIALSIIATFAEVLSDFGLASTIARTSNFGVLTYGIYSATSDYPVDFASAGAQALILLALVLLVVLADRMLRRRADPRLISGRARPAHRYELGLWRWPATIAALAVVFLALVLPLLAVAIRALSQTLGQGLDRSNFTLVNVQTALSLGTAANQGLLRSLGYAGLTAIIASGIALLLSARLDRSNSLMRTIAIGLSLGAVAIPGIVLGFGYILVWNRLPGFRDWPFPHYGDGSLLVTGYVAAALPYCLVVILSAIGQLAPSLTDAARLQGAGAMRRLLAITLPLVFLSVVTAFLLTFIRTVFELPMSQMLIPLSGPAAPTLILKLFSHDQDGLACAIALMAMAVAGGGAAAAWMLVRRFMPKRGSNTRGDNVK</sequence>
<dbReference type="OrthoDB" id="9782004at2"/>
<dbReference type="Gene3D" id="1.10.3720.10">
    <property type="entry name" value="MetI-like"/>
    <property type="match status" value="2"/>
</dbReference>
<gene>
    <name evidence="10" type="ORF">CCGE525_15430</name>
</gene>
<keyword evidence="3" id="KW-1003">Cell membrane</keyword>
<feature type="transmembrane region" description="Helical" evidence="8">
    <location>
        <begin position="128"/>
        <end position="149"/>
    </location>
</feature>
<feature type="transmembrane region" description="Helical" evidence="8">
    <location>
        <begin position="217"/>
        <end position="239"/>
    </location>
</feature>
<feature type="domain" description="ABC transmembrane type-1" evidence="9">
    <location>
        <begin position="383"/>
        <end position="579"/>
    </location>
</feature>
<comment type="subcellular location">
    <subcellularLocation>
        <location evidence="1">Cell inner membrane</location>
        <topology evidence="1">Multi-pass membrane protein</topology>
    </subcellularLocation>
    <subcellularLocation>
        <location evidence="8">Cell membrane</location>
        <topology evidence="8">Multi-pass membrane protein</topology>
    </subcellularLocation>
</comment>
<evidence type="ECO:0000259" key="9">
    <source>
        <dbReference type="PROSITE" id="PS50928"/>
    </source>
</evidence>
<feature type="transmembrane region" description="Helical" evidence="8">
    <location>
        <begin position="37"/>
        <end position="56"/>
    </location>
</feature>
<feature type="transmembrane region" description="Helical" evidence="8">
    <location>
        <begin position="461"/>
        <end position="483"/>
    </location>
</feature>
<evidence type="ECO:0000256" key="1">
    <source>
        <dbReference type="ARBA" id="ARBA00004429"/>
    </source>
</evidence>
<dbReference type="Pfam" id="PF00528">
    <property type="entry name" value="BPD_transp_1"/>
    <property type="match status" value="1"/>
</dbReference>
<feature type="domain" description="ABC transmembrane type-1" evidence="9">
    <location>
        <begin position="91"/>
        <end position="296"/>
    </location>
</feature>
<keyword evidence="4" id="KW-0997">Cell inner membrane</keyword>
<dbReference type="CDD" id="cd06261">
    <property type="entry name" value="TM_PBP2"/>
    <property type="match status" value="2"/>
</dbReference>
<organism evidence="10 11">
    <name type="scientific">Rhizobium jaguaris</name>
    <dbReference type="NCBI Taxonomy" id="1312183"/>
    <lineage>
        <taxon>Bacteria</taxon>
        <taxon>Pseudomonadati</taxon>
        <taxon>Pseudomonadota</taxon>
        <taxon>Alphaproteobacteria</taxon>
        <taxon>Hyphomicrobiales</taxon>
        <taxon>Rhizobiaceae</taxon>
        <taxon>Rhizobium/Agrobacterium group</taxon>
        <taxon>Rhizobium</taxon>
    </lineage>
</organism>
<dbReference type="PANTHER" id="PTHR43357:SF3">
    <property type="entry name" value="FE(3+)-TRANSPORT SYSTEM PERMEASE PROTEIN FBPB 2"/>
    <property type="match status" value="1"/>
</dbReference>
<dbReference type="RefSeq" id="WP_120705040.1">
    <property type="nucleotide sequence ID" value="NZ_CP032694.1"/>
</dbReference>
<dbReference type="SUPFAM" id="SSF161098">
    <property type="entry name" value="MetI-like"/>
    <property type="match status" value="2"/>
</dbReference>
<dbReference type="KEGG" id="rjg:CCGE525_15430"/>
<evidence type="ECO:0000256" key="2">
    <source>
        <dbReference type="ARBA" id="ARBA00022448"/>
    </source>
</evidence>
<dbReference type="EMBL" id="CP032694">
    <property type="protein sequence ID" value="AYG60045.1"/>
    <property type="molecule type" value="Genomic_DNA"/>
</dbReference>
<keyword evidence="2 8" id="KW-0813">Transport</keyword>
<evidence type="ECO:0000256" key="4">
    <source>
        <dbReference type="ARBA" id="ARBA00022519"/>
    </source>
</evidence>
<evidence type="ECO:0000313" key="11">
    <source>
        <dbReference type="Proteomes" id="UP000282195"/>
    </source>
</evidence>
<feature type="transmembrane region" description="Helical" evidence="8">
    <location>
        <begin position="97"/>
        <end position="116"/>
    </location>
</feature>
<evidence type="ECO:0000313" key="10">
    <source>
        <dbReference type="EMBL" id="AYG60045.1"/>
    </source>
</evidence>
<evidence type="ECO:0000256" key="5">
    <source>
        <dbReference type="ARBA" id="ARBA00022692"/>
    </source>
</evidence>
<name>A0A387FRL8_9HYPH</name>
<keyword evidence="7 8" id="KW-0472">Membrane</keyword>
<reference evidence="10 11" key="1">
    <citation type="submission" date="2018-10" db="EMBL/GenBank/DDBJ databases">
        <title>Rhizobium etli, R. leguminosarum and a new Rhizobium genospecies from Phaseolus dumosus.</title>
        <authorList>
            <person name="Ramirez-Puebla S.T."/>
            <person name="Rogel-Hernandez M.A."/>
            <person name="Guerrero G."/>
            <person name="Ormeno-Orrillo E."/>
            <person name="Martinez-Romero J.C."/>
            <person name="Negrete-Yankelevich S."/>
            <person name="Martinez-Romero E."/>
        </authorList>
    </citation>
    <scope>NUCLEOTIDE SEQUENCE [LARGE SCALE GENOMIC DNA]</scope>
    <source>
        <strain evidence="10 11">CCGE525</strain>
    </source>
</reference>
<feature type="transmembrane region" description="Helical" evidence="8">
    <location>
        <begin position="387"/>
        <end position="406"/>
    </location>
</feature>
<dbReference type="GO" id="GO:0005886">
    <property type="term" value="C:plasma membrane"/>
    <property type="evidence" value="ECO:0007669"/>
    <property type="project" value="UniProtKB-SubCell"/>
</dbReference>
<feature type="transmembrane region" description="Helical" evidence="8">
    <location>
        <begin position="418"/>
        <end position="441"/>
    </location>
</feature>
<feature type="transmembrane region" description="Helical" evidence="8">
    <location>
        <begin position="169"/>
        <end position="196"/>
    </location>
</feature>
<feature type="transmembrane region" description="Helical" evidence="8">
    <location>
        <begin position="275"/>
        <end position="295"/>
    </location>
</feature>
<dbReference type="AlphaFoldDB" id="A0A387FRL8"/>
<dbReference type="InterPro" id="IPR035906">
    <property type="entry name" value="MetI-like_sf"/>
</dbReference>
<keyword evidence="6 8" id="KW-1133">Transmembrane helix</keyword>
<dbReference type="PROSITE" id="PS50928">
    <property type="entry name" value="ABC_TM1"/>
    <property type="match status" value="2"/>
</dbReference>
<evidence type="ECO:0000256" key="6">
    <source>
        <dbReference type="ARBA" id="ARBA00022989"/>
    </source>
</evidence>